<keyword evidence="1" id="KW-0732">Signal</keyword>
<protein>
    <submittedName>
        <fullName evidence="2">Uncharacterized protein</fullName>
    </submittedName>
</protein>
<dbReference type="AlphaFoldDB" id="A0A9P4IZR1"/>
<keyword evidence="3" id="KW-1185">Reference proteome</keyword>
<dbReference type="InterPro" id="IPR021858">
    <property type="entry name" value="Fun_TF"/>
</dbReference>
<gene>
    <name evidence="2" type="ORF">K461DRAFT_215728</name>
</gene>
<name>A0A9P4IZR1_9PEZI</name>
<evidence type="ECO:0000256" key="1">
    <source>
        <dbReference type="SAM" id="SignalP"/>
    </source>
</evidence>
<feature type="non-terminal residue" evidence="2">
    <location>
        <position position="149"/>
    </location>
</feature>
<feature type="chain" id="PRO_5040222559" evidence="1">
    <location>
        <begin position="24"/>
        <end position="149"/>
    </location>
</feature>
<feature type="non-terminal residue" evidence="2">
    <location>
        <position position="1"/>
    </location>
</feature>
<organism evidence="2 3">
    <name type="scientific">Myriangium duriaei CBS 260.36</name>
    <dbReference type="NCBI Taxonomy" id="1168546"/>
    <lineage>
        <taxon>Eukaryota</taxon>
        <taxon>Fungi</taxon>
        <taxon>Dikarya</taxon>
        <taxon>Ascomycota</taxon>
        <taxon>Pezizomycotina</taxon>
        <taxon>Dothideomycetes</taxon>
        <taxon>Dothideomycetidae</taxon>
        <taxon>Myriangiales</taxon>
        <taxon>Myriangiaceae</taxon>
        <taxon>Myriangium</taxon>
    </lineage>
</organism>
<dbReference type="EMBL" id="ML996090">
    <property type="protein sequence ID" value="KAF2149809.1"/>
    <property type="molecule type" value="Genomic_DNA"/>
</dbReference>
<dbReference type="Proteomes" id="UP000799439">
    <property type="component" value="Unassembled WGS sequence"/>
</dbReference>
<reference evidence="2" key="1">
    <citation type="journal article" date="2020" name="Stud. Mycol.">
        <title>101 Dothideomycetes genomes: a test case for predicting lifestyles and emergence of pathogens.</title>
        <authorList>
            <person name="Haridas S."/>
            <person name="Albert R."/>
            <person name="Binder M."/>
            <person name="Bloem J."/>
            <person name="Labutti K."/>
            <person name="Salamov A."/>
            <person name="Andreopoulos B."/>
            <person name="Baker S."/>
            <person name="Barry K."/>
            <person name="Bills G."/>
            <person name="Bluhm B."/>
            <person name="Cannon C."/>
            <person name="Castanera R."/>
            <person name="Culley D."/>
            <person name="Daum C."/>
            <person name="Ezra D."/>
            <person name="Gonzalez J."/>
            <person name="Henrissat B."/>
            <person name="Kuo A."/>
            <person name="Liang C."/>
            <person name="Lipzen A."/>
            <person name="Lutzoni F."/>
            <person name="Magnuson J."/>
            <person name="Mondo S."/>
            <person name="Nolan M."/>
            <person name="Ohm R."/>
            <person name="Pangilinan J."/>
            <person name="Park H.-J."/>
            <person name="Ramirez L."/>
            <person name="Alfaro M."/>
            <person name="Sun H."/>
            <person name="Tritt A."/>
            <person name="Yoshinaga Y."/>
            <person name="Zwiers L.-H."/>
            <person name="Turgeon B."/>
            <person name="Goodwin S."/>
            <person name="Spatafora J."/>
            <person name="Crous P."/>
            <person name="Grigoriev I."/>
        </authorList>
    </citation>
    <scope>NUCLEOTIDE SEQUENCE</scope>
    <source>
        <strain evidence="2">CBS 260.36</strain>
    </source>
</reference>
<comment type="caution">
    <text evidence="2">The sequence shown here is derived from an EMBL/GenBank/DDBJ whole genome shotgun (WGS) entry which is preliminary data.</text>
</comment>
<dbReference type="PANTHER" id="PTHR37540">
    <property type="entry name" value="TRANSCRIPTION FACTOR (ACR-2), PUTATIVE-RELATED-RELATED"/>
    <property type="match status" value="1"/>
</dbReference>
<evidence type="ECO:0000313" key="3">
    <source>
        <dbReference type="Proteomes" id="UP000799439"/>
    </source>
</evidence>
<sequence length="149" mass="16696">WLPFVMSDVTLLHTMLLLSASHCRSVHGPNVHAIDTITLRGWAIRGINESLLDRTKLASDELVAAVFNMATYEAIFGDRDTYILHMSGLRRLVEHRGGLARLGLDGLLERTLLWIDSNASLIMGFDDFCFPKAMFPSVYSHPPPDPQTF</sequence>
<proteinExistence type="predicted"/>
<accession>A0A9P4IZR1</accession>
<dbReference type="OrthoDB" id="4159781at2759"/>
<dbReference type="PANTHER" id="PTHR37540:SF5">
    <property type="entry name" value="TRANSCRIPTION FACTOR DOMAIN-CONTAINING PROTEIN"/>
    <property type="match status" value="1"/>
</dbReference>
<dbReference type="Pfam" id="PF11951">
    <property type="entry name" value="Fungal_trans_2"/>
    <property type="match status" value="1"/>
</dbReference>
<feature type="signal peptide" evidence="1">
    <location>
        <begin position="1"/>
        <end position="23"/>
    </location>
</feature>
<evidence type="ECO:0000313" key="2">
    <source>
        <dbReference type="EMBL" id="KAF2149809.1"/>
    </source>
</evidence>